<proteinExistence type="predicted"/>
<sequence length="86" mass="9138">MSVVFVGVDPSSKNGESATVWLSTETGELFVQSYRATDEEIRECKEAGSGPGHSTEVPPHETIIRIPVSVLQILQEACSASGPHLG</sequence>
<evidence type="ECO:0000313" key="2">
    <source>
        <dbReference type="Proteomes" id="UP000002357"/>
    </source>
</evidence>
<dbReference type="OrthoDB" id="3214245at2"/>
<evidence type="ECO:0000313" key="1">
    <source>
        <dbReference type="EMBL" id="EFG03682.2"/>
    </source>
</evidence>
<name>B5GUH0_STRCL</name>
<keyword evidence="1" id="KW-0614">Plasmid</keyword>
<dbReference type="AlphaFoldDB" id="B5GUH0"/>
<accession>B5GUH0</accession>
<dbReference type="EMBL" id="CM000914">
    <property type="protein sequence ID" value="EFG03682.2"/>
    <property type="molecule type" value="Genomic_DNA"/>
</dbReference>
<gene>
    <name evidence="1" type="ORF">SCLAV_p0191</name>
</gene>
<reference evidence="1 2" key="1">
    <citation type="journal article" date="2010" name="Genome Biol. Evol.">
        <title>The sequence of a 1.8-mb bacterial linear plasmid reveals a rich evolutionary reservoir of secondary metabolic pathways.</title>
        <authorList>
            <person name="Medema M.H."/>
            <person name="Trefzer A."/>
            <person name="Kovalchuk A."/>
            <person name="van den Berg M."/>
            <person name="Mueller U."/>
            <person name="Heijne W."/>
            <person name="Wu L."/>
            <person name="Alam M.T."/>
            <person name="Ronning C.M."/>
            <person name="Nierman W.C."/>
            <person name="Bovenberg R.A.L."/>
            <person name="Breitling R."/>
            <person name="Takano E."/>
        </authorList>
    </citation>
    <scope>NUCLEOTIDE SEQUENCE [LARGE SCALE GENOMIC DNA]</scope>
    <source>
        <strain evidence="2">ATCC 27064 / DSM 738 / JCM 4710 / NBRC 13307 / NCIMB 12785 / NRRL 3585 / VKM Ac-602</strain>
        <plasmid evidence="1">pSCL4</plasmid>
    </source>
</reference>
<organism evidence="1 2">
    <name type="scientific">Streptomyces clavuligerus</name>
    <dbReference type="NCBI Taxonomy" id="1901"/>
    <lineage>
        <taxon>Bacteria</taxon>
        <taxon>Bacillati</taxon>
        <taxon>Actinomycetota</taxon>
        <taxon>Actinomycetes</taxon>
        <taxon>Kitasatosporales</taxon>
        <taxon>Streptomycetaceae</taxon>
        <taxon>Streptomyces</taxon>
    </lineage>
</organism>
<dbReference type="Proteomes" id="UP000002357">
    <property type="component" value="Plasmid pSCL4"/>
</dbReference>
<keyword evidence="2" id="KW-1185">Reference proteome</keyword>
<protein>
    <submittedName>
        <fullName evidence="1">Uncharacterized protein</fullName>
    </submittedName>
</protein>
<dbReference type="RefSeq" id="WP_003955479.1">
    <property type="nucleotide sequence ID" value="NZ_CM001019.1"/>
</dbReference>
<geneLocation type="plasmid" evidence="1 2">
    <name>pSCL4</name>
</geneLocation>